<comment type="caution">
    <text evidence="2">The sequence shown here is derived from an EMBL/GenBank/DDBJ whole genome shotgun (WGS) entry which is preliminary data.</text>
</comment>
<protein>
    <recommendedName>
        <fullName evidence="4">F-box domain-containing protein</fullName>
    </recommendedName>
</protein>
<reference evidence="2 3" key="1">
    <citation type="journal article" date="2024" name="Commun. Biol.">
        <title>Comparative genomic analysis of thermophilic fungi reveals convergent evolutionary adaptations and gene losses.</title>
        <authorList>
            <person name="Steindorff A.S."/>
            <person name="Aguilar-Pontes M.V."/>
            <person name="Robinson A.J."/>
            <person name="Andreopoulos B."/>
            <person name="LaButti K."/>
            <person name="Kuo A."/>
            <person name="Mondo S."/>
            <person name="Riley R."/>
            <person name="Otillar R."/>
            <person name="Haridas S."/>
            <person name="Lipzen A."/>
            <person name="Grimwood J."/>
            <person name="Schmutz J."/>
            <person name="Clum A."/>
            <person name="Reid I.D."/>
            <person name="Moisan M.C."/>
            <person name="Butler G."/>
            <person name="Nguyen T.T.M."/>
            <person name="Dewar K."/>
            <person name="Conant G."/>
            <person name="Drula E."/>
            <person name="Henrissat B."/>
            <person name="Hansel C."/>
            <person name="Singer S."/>
            <person name="Hutchinson M.I."/>
            <person name="de Vries R.P."/>
            <person name="Natvig D.O."/>
            <person name="Powell A.J."/>
            <person name="Tsang A."/>
            <person name="Grigoriev I.V."/>
        </authorList>
    </citation>
    <scope>NUCLEOTIDE SEQUENCE [LARGE SCALE GENOMIC DNA]</scope>
    <source>
        <strain evidence="2 3">CBS 494.80</strain>
    </source>
</reference>
<evidence type="ECO:0008006" key="4">
    <source>
        <dbReference type="Google" id="ProtNLM"/>
    </source>
</evidence>
<evidence type="ECO:0000313" key="3">
    <source>
        <dbReference type="Proteomes" id="UP001595075"/>
    </source>
</evidence>
<keyword evidence="1" id="KW-0175">Coiled coil</keyword>
<accession>A0ABR4CJV7</accession>
<organism evidence="2 3">
    <name type="scientific">Oculimacula yallundae</name>
    <dbReference type="NCBI Taxonomy" id="86028"/>
    <lineage>
        <taxon>Eukaryota</taxon>
        <taxon>Fungi</taxon>
        <taxon>Dikarya</taxon>
        <taxon>Ascomycota</taxon>
        <taxon>Pezizomycotina</taxon>
        <taxon>Leotiomycetes</taxon>
        <taxon>Helotiales</taxon>
        <taxon>Ploettnerulaceae</taxon>
        <taxon>Oculimacula</taxon>
    </lineage>
</organism>
<sequence>MPLDILLLLTDHLATESILALSFTCKHLCRSLGIRELAKLASEEEKLAELESEEEKLEELESRARNGSARLRLSLKVRDPNLRKPTLKDTKLALLELLAIDLPDQIACSFCTQLHTFRNVSRYNPLTHDPRKTRTPACFSRDLDNVVFISQMFGSTAFKMLMKMYHQQADCSKMLDTMSIKPELLKIEHFIYVVAEECRIFQGRLMNRRQMVYYPREKSSFSVHPPIKVICPHLSTRAKVQDLDNRVTRMIRCSRCRTEYEVGFKDFEEYGPCWVLTRWKDLGSGPDKEVWKAHLWTHRNRMSVVNLPLRQLHENTWSRVNYPSRIFGKNDEDNFRSTVLSLLDRERKSMHQWVTEFVTQAKNLAKNTRFRGRKTVD</sequence>
<evidence type="ECO:0000313" key="2">
    <source>
        <dbReference type="EMBL" id="KAL2070248.1"/>
    </source>
</evidence>
<proteinExistence type="predicted"/>
<name>A0ABR4CJV7_9HELO</name>
<evidence type="ECO:0000256" key="1">
    <source>
        <dbReference type="SAM" id="Coils"/>
    </source>
</evidence>
<feature type="coiled-coil region" evidence="1">
    <location>
        <begin position="40"/>
        <end position="70"/>
    </location>
</feature>
<dbReference type="EMBL" id="JAZHXI010000006">
    <property type="protein sequence ID" value="KAL2070248.1"/>
    <property type="molecule type" value="Genomic_DNA"/>
</dbReference>
<gene>
    <name evidence="2" type="ORF">VTL71DRAFT_13274</name>
</gene>
<keyword evidence="3" id="KW-1185">Reference proteome</keyword>
<dbReference type="Proteomes" id="UP001595075">
    <property type="component" value="Unassembled WGS sequence"/>
</dbReference>